<dbReference type="GeneID" id="91426043"/>
<sequence>MTTDVPERNAPVAAGEQPEPGERPVKQRALALPDLRPYADPKAVAGLARQGIAASRQPAASVARRTLRGIARVARRTPRGIARVARAFGTGNRTLARLLWGWLDGSHGEKLSLPARLGGVVLVVAGAVHTIADYGAAAWIPLAWGWFQGSVMTGAGMFDRLLGKAEPQGTGQASQKGPEAAPAGRRKGLARLLRQAPATAPQEADGQDLAEPPLTALIRELIGDDNGVHLQVLRPAMRERLPGLADAGDKQLREVLVEAGFDPSRTFRAGGVAGRSGVHRDELPPLPSPGSGQEDSPPPESGSDVRKSPGGERAESRLERGWRRRRKLPAGWTEADVARGHRTVADPERGPSAWKVERLDDVQ</sequence>
<dbReference type="EMBL" id="LMWS01000018">
    <property type="protein sequence ID" value="KUN37727.1"/>
    <property type="molecule type" value="Genomic_DNA"/>
</dbReference>
<dbReference type="RefSeq" id="WP_067233837.1">
    <property type="nucleotide sequence ID" value="NZ_KQ948553.1"/>
</dbReference>
<comment type="caution">
    <text evidence="2">The sequence shown here is derived from an EMBL/GenBank/DDBJ whole genome shotgun (WGS) entry which is preliminary data.</text>
</comment>
<evidence type="ECO:0000256" key="1">
    <source>
        <dbReference type="SAM" id="MobiDB-lite"/>
    </source>
</evidence>
<reference evidence="2 3" key="1">
    <citation type="submission" date="2015-10" db="EMBL/GenBank/DDBJ databases">
        <title>Draft genome sequence of Streptomyces longwoodensis DSM 41677, type strain for the species Streptomyces longwoodensis.</title>
        <authorList>
            <person name="Ruckert C."/>
            <person name="Winkler A."/>
            <person name="Kalinowski J."/>
            <person name="Kampfer P."/>
            <person name="Glaeser S."/>
        </authorList>
    </citation>
    <scope>NUCLEOTIDE SEQUENCE [LARGE SCALE GENOMIC DNA]</scope>
    <source>
        <strain evidence="2 3">DSM 41677</strain>
    </source>
</reference>
<feature type="region of interest" description="Disordered" evidence="1">
    <location>
        <begin position="265"/>
        <end position="363"/>
    </location>
</feature>
<gene>
    <name evidence="2" type="ORF">AQJ30_15700</name>
</gene>
<dbReference type="Proteomes" id="UP000053271">
    <property type="component" value="Unassembled WGS sequence"/>
</dbReference>
<feature type="compositionally biased region" description="Basic and acidic residues" evidence="1">
    <location>
        <begin position="303"/>
        <end position="321"/>
    </location>
</feature>
<feature type="region of interest" description="Disordered" evidence="1">
    <location>
        <begin position="1"/>
        <end position="27"/>
    </location>
</feature>
<feature type="compositionally biased region" description="Basic and acidic residues" evidence="1">
    <location>
        <begin position="336"/>
        <end position="363"/>
    </location>
</feature>
<organism evidence="2 3">
    <name type="scientific">Streptomyces longwoodensis</name>
    <dbReference type="NCBI Taxonomy" id="68231"/>
    <lineage>
        <taxon>Bacteria</taxon>
        <taxon>Bacillati</taxon>
        <taxon>Actinomycetota</taxon>
        <taxon>Actinomycetes</taxon>
        <taxon>Kitasatosporales</taxon>
        <taxon>Streptomycetaceae</taxon>
        <taxon>Streptomyces</taxon>
    </lineage>
</organism>
<dbReference type="STRING" id="68231.AQJ30_15700"/>
<keyword evidence="3" id="KW-1185">Reference proteome</keyword>
<name>A0A101QXG2_9ACTN</name>
<proteinExistence type="predicted"/>
<feature type="region of interest" description="Disordered" evidence="1">
    <location>
        <begin position="165"/>
        <end position="185"/>
    </location>
</feature>
<dbReference type="AlphaFoldDB" id="A0A101QXG2"/>
<protein>
    <submittedName>
        <fullName evidence="2">Uncharacterized protein</fullName>
    </submittedName>
</protein>
<evidence type="ECO:0000313" key="2">
    <source>
        <dbReference type="EMBL" id="KUN37727.1"/>
    </source>
</evidence>
<evidence type="ECO:0000313" key="3">
    <source>
        <dbReference type="Proteomes" id="UP000053271"/>
    </source>
</evidence>
<accession>A0A101QXG2</accession>